<dbReference type="AlphaFoldDB" id="A0A166BK84"/>
<evidence type="ECO:0000256" key="1">
    <source>
        <dbReference type="SAM" id="MobiDB-lite"/>
    </source>
</evidence>
<feature type="region of interest" description="Disordered" evidence="1">
    <location>
        <begin position="94"/>
        <end position="131"/>
    </location>
</feature>
<proteinExistence type="predicted"/>
<dbReference type="Proteomes" id="UP000077266">
    <property type="component" value="Unassembled WGS sequence"/>
</dbReference>
<feature type="compositionally biased region" description="Polar residues" evidence="1">
    <location>
        <begin position="188"/>
        <end position="201"/>
    </location>
</feature>
<dbReference type="EMBL" id="KV425891">
    <property type="protein sequence ID" value="KZW01870.1"/>
    <property type="molecule type" value="Genomic_DNA"/>
</dbReference>
<dbReference type="InParanoid" id="A0A166BK84"/>
<feature type="region of interest" description="Disordered" evidence="1">
    <location>
        <begin position="188"/>
        <end position="211"/>
    </location>
</feature>
<sequence length="362" mass="39313">MSFLHSLASLAPATTSTWFGRYGALLGVERFSTQATNGGVELQSVAYGAQDAPITQPRALPTDAMDVDRDAARRANPPAWLAKQAAALFAPAAPRTTPMPARSKTPVNRQRPYTTDKAARSVKKAPPAVPVSRASAHGRVVLTIPPPLAPRPLVGLGFDTYSANTALQPAPNVDAVPSTFLRNDTQDGTMQVNERPQSSSHRAPLSDATNAPRPLQKEVIVLVESTTGEQVPVRVVLKAEGGTSVTLTDVPLVKHLVDDNPRPSRLSKILTQSGRIKVFGMDDCGMENFVVYFEDDEGRTRRFSNCSIPAMMVLRGHAALENVERWELGCIPPMVHLAARHVLPLSREEFDRLVLEGRKRRA</sequence>
<reference evidence="2 3" key="1">
    <citation type="journal article" date="2016" name="Mol. Biol. Evol.">
        <title>Comparative Genomics of Early-Diverging Mushroom-Forming Fungi Provides Insights into the Origins of Lignocellulose Decay Capabilities.</title>
        <authorList>
            <person name="Nagy L.G."/>
            <person name="Riley R."/>
            <person name="Tritt A."/>
            <person name="Adam C."/>
            <person name="Daum C."/>
            <person name="Floudas D."/>
            <person name="Sun H."/>
            <person name="Yadav J.S."/>
            <person name="Pangilinan J."/>
            <person name="Larsson K.H."/>
            <person name="Matsuura K."/>
            <person name="Barry K."/>
            <person name="Labutti K."/>
            <person name="Kuo R."/>
            <person name="Ohm R.A."/>
            <person name="Bhattacharya S.S."/>
            <person name="Shirouzu T."/>
            <person name="Yoshinaga Y."/>
            <person name="Martin F.M."/>
            <person name="Grigoriev I.V."/>
            <person name="Hibbett D.S."/>
        </authorList>
    </citation>
    <scope>NUCLEOTIDE SEQUENCE [LARGE SCALE GENOMIC DNA]</scope>
    <source>
        <strain evidence="2 3">HHB12029</strain>
    </source>
</reference>
<evidence type="ECO:0000313" key="3">
    <source>
        <dbReference type="Proteomes" id="UP000077266"/>
    </source>
</evidence>
<keyword evidence="3" id="KW-1185">Reference proteome</keyword>
<protein>
    <submittedName>
        <fullName evidence="2">Uncharacterized protein</fullName>
    </submittedName>
</protein>
<gene>
    <name evidence="2" type="ORF">EXIGLDRAFT_716515</name>
</gene>
<organism evidence="2 3">
    <name type="scientific">Exidia glandulosa HHB12029</name>
    <dbReference type="NCBI Taxonomy" id="1314781"/>
    <lineage>
        <taxon>Eukaryota</taxon>
        <taxon>Fungi</taxon>
        <taxon>Dikarya</taxon>
        <taxon>Basidiomycota</taxon>
        <taxon>Agaricomycotina</taxon>
        <taxon>Agaricomycetes</taxon>
        <taxon>Auriculariales</taxon>
        <taxon>Exidiaceae</taxon>
        <taxon>Exidia</taxon>
    </lineage>
</organism>
<name>A0A166BK84_EXIGL</name>
<evidence type="ECO:0000313" key="2">
    <source>
        <dbReference type="EMBL" id="KZW01870.1"/>
    </source>
</evidence>
<accession>A0A166BK84</accession>